<dbReference type="RefSeq" id="XP_025830707.1">
    <property type="nucleotide sequence ID" value="XM_025974922.1"/>
</dbReference>
<dbReference type="InterPro" id="IPR012952">
    <property type="entry name" value="BING4_C_dom"/>
</dbReference>
<dbReference type="GO" id="GO:0032040">
    <property type="term" value="C:small-subunit processome"/>
    <property type="evidence" value="ECO:0007669"/>
    <property type="project" value="TreeGrafter"/>
</dbReference>
<keyword evidence="2" id="KW-0698">rRNA processing</keyword>
<dbReference type="InterPro" id="IPR001680">
    <property type="entry name" value="WD40_rpt"/>
</dbReference>
<dbReference type="PROSITE" id="PS50082">
    <property type="entry name" value="WD_REPEATS_2"/>
    <property type="match status" value="1"/>
</dbReference>
<dbReference type="InterPro" id="IPR015943">
    <property type="entry name" value="WD40/YVTN_repeat-like_dom_sf"/>
</dbReference>
<dbReference type="SMART" id="SM01033">
    <property type="entry name" value="BING4CT"/>
    <property type="match status" value="1"/>
</dbReference>
<dbReference type="FunFam" id="2.130.10.10:FF:000378">
    <property type="entry name" value="U3 small nucleolar RNA-associated protein 7"/>
    <property type="match status" value="1"/>
</dbReference>
<dbReference type="GO" id="GO:0030686">
    <property type="term" value="C:90S preribosome"/>
    <property type="evidence" value="ECO:0007669"/>
    <property type="project" value="TreeGrafter"/>
</dbReference>
<dbReference type="Gene3D" id="2.130.10.10">
    <property type="entry name" value="YVTN repeat-like/Quinoprotein amine dehydrogenase"/>
    <property type="match status" value="1"/>
</dbReference>
<dbReference type="Proteomes" id="UP000192223">
    <property type="component" value="Unplaced"/>
</dbReference>
<keyword evidence="9" id="KW-1185">Reference proteome</keyword>
<evidence type="ECO:0000259" key="8">
    <source>
        <dbReference type="SMART" id="SM01033"/>
    </source>
</evidence>
<dbReference type="PROSITE" id="PS00678">
    <property type="entry name" value="WD_REPEATS_1"/>
    <property type="match status" value="1"/>
</dbReference>
<dbReference type="GeneID" id="108743193"/>
<evidence type="ECO:0000256" key="1">
    <source>
        <dbReference type="ARBA" id="ARBA00004604"/>
    </source>
</evidence>
<dbReference type="GO" id="GO:0000462">
    <property type="term" value="P:maturation of SSU-rRNA from tricistronic rRNA transcript (SSU-rRNA, 5.8S rRNA, LSU-rRNA)"/>
    <property type="evidence" value="ECO:0007669"/>
    <property type="project" value="TreeGrafter"/>
</dbReference>
<keyword evidence="3 6" id="KW-0853">WD repeat</keyword>
<accession>A0A7F5QZG4</accession>
<reference evidence="10 11" key="1">
    <citation type="submission" date="2025-04" db="UniProtKB">
        <authorList>
            <consortium name="RefSeq"/>
        </authorList>
    </citation>
    <scope>IDENTIFICATION</scope>
    <source>
        <tissue evidence="10 11">Entire body</tissue>
    </source>
</reference>
<evidence type="ECO:0000256" key="3">
    <source>
        <dbReference type="ARBA" id="ARBA00022574"/>
    </source>
</evidence>
<feature type="domain" description="BING4 C-terminal" evidence="8">
    <location>
        <begin position="439"/>
        <end position="517"/>
    </location>
</feature>
<dbReference type="PROSITE" id="PS50294">
    <property type="entry name" value="WD_REPEATS_REGION"/>
    <property type="match status" value="1"/>
</dbReference>
<comment type="subcellular location">
    <subcellularLocation>
        <location evidence="1">Nucleus</location>
        <location evidence="1">Nucleolus</location>
    </subcellularLocation>
</comment>
<dbReference type="InterPro" id="IPR036322">
    <property type="entry name" value="WD40_repeat_dom_sf"/>
</dbReference>
<dbReference type="KEGG" id="apln:108743193"/>
<dbReference type="PANTHER" id="PTHR14085:SF3">
    <property type="entry name" value="WD REPEAT-CONTAINING PROTEIN 46"/>
    <property type="match status" value="1"/>
</dbReference>
<feature type="compositionally biased region" description="Basic and acidic residues" evidence="7">
    <location>
        <begin position="45"/>
        <end position="58"/>
    </location>
</feature>
<organism evidence="9 10">
    <name type="scientific">Agrilus planipennis</name>
    <name type="common">Emerald ash borer</name>
    <name type="synonym">Agrilus marcopoli</name>
    <dbReference type="NCBI Taxonomy" id="224129"/>
    <lineage>
        <taxon>Eukaryota</taxon>
        <taxon>Metazoa</taxon>
        <taxon>Ecdysozoa</taxon>
        <taxon>Arthropoda</taxon>
        <taxon>Hexapoda</taxon>
        <taxon>Insecta</taxon>
        <taxon>Pterygota</taxon>
        <taxon>Neoptera</taxon>
        <taxon>Endopterygota</taxon>
        <taxon>Coleoptera</taxon>
        <taxon>Polyphaga</taxon>
        <taxon>Elateriformia</taxon>
        <taxon>Buprestoidea</taxon>
        <taxon>Buprestidae</taxon>
        <taxon>Agrilinae</taxon>
        <taxon>Agrilus</taxon>
    </lineage>
</organism>
<evidence type="ECO:0000313" key="10">
    <source>
        <dbReference type="RefSeq" id="XP_025830706.1"/>
    </source>
</evidence>
<feature type="repeat" description="WD" evidence="6">
    <location>
        <begin position="357"/>
        <end position="391"/>
    </location>
</feature>
<feature type="region of interest" description="Disordered" evidence="7">
    <location>
        <begin position="1"/>
        <end position="24"/>
    </location>
</feature>
<evidence type="ECO:0000313" key="11">
    <source>
        <dbReference type="RefSeq" id="XP_025830707.1"/>
    </source>
</evidence>
<keyword evidence="5" id="KW-0539">Nucleus</keyword>
<feature type="region of interest" description="Disordered" evidence="7">
    <location>
        <begin position="39"/>
        <end position="68"/>
    </location>
</feature>
<evidence type="ECO:0000256" key="6">
    <source>
        <dbReference type="PROSITE-ProRule" id="PRU00221"/>
    </source>
</evidence>
<dbReference type="InterPro" id="IPR019775">
    <property type="entry name" value="WD40_repeat_CS"/>
</dbReference>
<evidence type="ECO:0000313" key="9">
    <source>
        <dbReference type="Proteomes" id="UP000192223"/>
    </source>
</evidence>
<dbReference type="RefSeq" id="XP_025830706.1">
    <property type="nucleotide sequence ID" value="XM_025974921.1"/>
</dbReference>
<feature type="compositionally biased region" description="Basic and acidic residues" evidence="7">
    <location>
        <begin position="605"/>
        <end position="614"/>
    </location>
</feature>
<dbReference type="PANTHER" id="PTHR14085">
    <property type="entry name" value="WD-REPEAT PROTEIN BING4"/>
    <property type="match status" value="1"/>
</dbReference>
<dbReference type="SUPFAM" id="SSF50978">
    <property type="entry name" value="WD40 repeat-like"/>
    <property type="match status" value="1"/>
</dbReference>
<feature type="region of interest" description="Disordered" evidence="7">
    <location>
        <begin position="583"/>
        <end position="614"/>
    </location>
</feature>
<dbReference type="AlphaFoldDB" id="A0A7F5QZG4"/>
<name>A0A7F5QZG4_AGRPL</name>
<evidence type="ECO:0000256" key="2">
    <source>
        <dbReference type="ARBA" id="ARBA00022552"/>
    </source>
</evidence>
<evidence type="ECO:0000256" key="7">
    <source>
        <dbReference type="SAM" id="MobiDB-lite"/>
    </source>
</evidence>
<evidence type="ECO:0000256" key="5">
    <source>
        <dbReference type="ARBA" id="ARBA00023242"/>
    </source>
</evidence>
<dbReference type="InterPro" id="IPR040315">
    <property type="entry name" value="WDR46/Utp7"/>
</dbReference>
<dbReference type="Pfam" id="PF08149">
    <property type="entry name" value="BING4CT"/>
    <property type="match status" value="1"/>
</dbReference>
<proteinExistence type="predicted"/>
<sequence length="614" mass="70169">MNKVPRYFEKVEDSNETQNKDIKPKKEFKKDIVFNIDVKPKPWGRRREDNRIRKEQRNPNKISRKNVKYSANTKPKLWDHRTRDGGVKKIKYVPNPNPKFPGRVPIPKQKLQRHSRGEGIEKKGIRTGVHRKRFEKKEKNIKLATELAARAEILLAEDTGFLEVDAGESSTQFTQKEIAASVDIISATKYFELHLHEFGPYRAKYTRNGRHLLLGGKMGHVAAFDWMTKKLHCEINVMETVHDICWLHVETMFAVAQKNWVYVYDNEGIELHCLKKLNKVSRMEFLPYHFILATASEVGYLSWLDISIGQIVAQYNTNMGRLSIMAQNPQNAVLCFGHSKGVVTMWAPSSKQPLVKMLCHKSPLTALHIDPRGIYMATAAIDKSIKVWDVRQLGEPLQNYTVRSAAECINFSHTNMLALGMGNIIEVYRDCCTKTAKRAYLRHRLTGFVSNMDFCPFEDVLGVASSRGFTSLLVPGAGEPNFDAREANPFQTKMQRKEAEIKALLEKVPADLISLDPTRIAEVDIPTLQEKVEAKKKLLYLKPPKINFESKRKGKGRGGTVKMAKKKKIVQEQAKKEFIKKTKNSISTLQNNKKKKESQTTPKSVLDRFLPKPT</sequence>
<protein>
    <submittedName>
        <fullName evidence="10">WD repeat-containing protein 46-like isoform X1</fullName>
    </submittedName>
    <submittedName>
        <fullName evidence="11">WD repeat-containing protein 46-like isoform X2</fullName>
    </submittedName>
</protein>
<evidence type="ECO:0000256" key="4">
    <source>
        <dbReference type="ARBA" id="ARBA00022737"/>
    </source>
</evidence>
<keyword evidence="4" id="KW-0677">Repeat</keyword>
<dbReference type="OrthoDB" id="10251154at2759"/>
<dbReference type="Pfam" id="PF00400">
    <property type="entry name" value="WD40"/>
    <property type="match status" value="1"/>
</dbReference>
<gene>
    <name evidence="10 11" type="primary">LOC108743193</name>
</gene>
<dbReference type="SMART" id="SM00320">
    <property type="entry name" value="WD40"/>
    <property type="match status" value="4"/>
</dbReference>